<name>A0A822YUJ1_NELNU</name>
<feature type="region of interest" description="Disordered" evidence="1">
    <location>
        <begin position="1"/>
        <end position="21"/>
    </location>
</feature>
<dbReference type="PANTHER" id="PTHR34780">
    <property type="entry name" value="OS08G0427800 PROTEIN"/>
    <property type="match status" value="1"/>
</dbReference>
<dbReference type="PANTHER" id="PTHR34780:SF5">
    <property type="entry name" value="OS02G0733900 PROTEIN"/>
    <property type="match status" value="1"/>
</dbReference>
<evidence type="ECO:0000313" key="2">
    <source>
        <dbReference type="EMBL" id="DAD35763.1"/>
    </source>
</evidence>
<dbReference type="EMBL" id="DUZY01000004">
    <property type="protein sequence ID" value="DAD35763.1"/>
    <property type="molecule type" value="Genomic_DNA"/>
</dbReference>
<accession>A0A822YUJ1</accession>
<keyword evidence="3" id="KW-1185">Reference proteome</keyword>
<protein>
    <submittedName>
        <fullName evidence="2">Uncharacterized protein</fullName>
    </submittedName>
</protein>
<comment type="caution">
    <text evidence="2">The sequence shown here is derived from an EMBL/GenBank/DDBJ whole genome shotgun (WGS) entry which is preliminary data.</text>
</comment>
<organism evidence="2 3">
    <name type="scientific">Nelumbo nucifera</name>
    <name type="common">Sacred lotus</name>
    <dbReference type="NCBI Taxonomy" id="4432"/>
    <lineage>
        <taxon>Eukaryota</taxon>
        <taxon>Viridiplantae</taxon>
        <taxon>Streptophyta</taxon>
        <taxon>Embryophyta</taxon>
        <taxon>Tracheophyta</taxon>
        <taxon>Spermatophyta</taxon>
        <taxon>Magnoliopsida</taxon>
        <taxon>Proteales</taxon>
        <taxon>Nelumbonaceae</taxon>
        <taxon>Nelumbo</taxon>
    </lineage>
</organism>
<sequence>MEQGLQSNSNDKGHMDRPVHSQVRKIKQEYQNIKDPYPQQLEIRPVLREITRHLSPSPLGRVGRAISVGDS</sequence>
<dbReference type="AlphaFoldDB" id="A0A822YUJ1"/>
<reference evidence="2 3" key="1">
    <citation type="journal article" date="2020" name="Mol. Biol. Evol.">
        <title>Distinct Expression and Methylation Patterns for Genes with Different Fates following a Single Whole-Genome Duplication in Flowering Plants.</title>
        <authorList>
            <person name="Shi T."/>
            <person name="Rahmani R.S."/>
            <person name="Gugger P.F."/>
            <person name="Wang M."/>
            <person name="Li H."/>
            <person name="Zhang Y."/>
            <person name="Li Z."/>
            <person name="Wang Q."/>
            <person name="Van de Peer Y."/>
            <person name="Marchal K."/>
            <person name="Chen J."/>
        </authorList>
    </citation>
    <scope>NUCLEOTIDE SEQUENCE [LARGE SCALE GENOMIC DNA]</scope>
    <source>
        <tissue evidence="2">Leaf</tissue>
    </source>
</reference>
<feature type="compositionally biased region" description="Polar residues" evidence="1">
    <location>
        <begin position="1"/>
        <end position="10"/>
    </location>
</feature>
<gene>
    <name evidence="2" type="ORF">HUJ06_006403</name>
</gene>
<dbReference type="Proteomes" id="UP000607653">
    <property type="component" value="Unassembled WGS sequence"/>
</dbReference>
<evidence type="ECO:0000256" key="1">
    <source>
        <dbReference type="SAM" id="MobiDB-lite"/>
    </source>
</evidence>
<proteinExistence type="predicted"/>
<evidence type="ECO:0000313" key="3">
    <source>
        <dbReference type="Proteomes" id="UP000607653"/>
    </source>
</evidence>